<accession>A0A5P6VS74</accession>
<evidence type="ECO:0000256" key="6">
    <source>
        <dbReference type="ARBA" id="ARBA00022692"/>
    </source>
</evidence>
<dbReference type="GO" id="GO:0005886">
    <property type="term" value="C:plasma membrane"/>
    <property type="evidence" value="ECO:0007669"/>
    <property type="project" value="UniProtKB-SubCell"/>
</dbReference>
<sequence>MKKNLITVVILALVVVNLVLTAVLTITIIPETKKANELITKVCSAIDLDLVAGDTAGSLAVDVADMVDYPVASGGTMTINLKDSGDGSLHYAVLAVSLSIDSTNKDWTEKYQANGLTGYDNIISDTIKSVVANNTIEDMRTREDEVKEEILEALQGLFKSSFIVRVNFSSATYQ</sequence>
<reference evidence="12" key="1">
    <citation type="submission" date="2019-08" db="EMBL/GenBank/DDBJ databases">
        <title>Complete Genome Sequence of the Polysaccharide-Degrading Rumen Bacterium Pseudobutyrivibrio xylanivorans MA3014.</title>
        <authorList>
            <person name="Palevich N."/>
            <person name="Maclean P.H."/>
            <person name="Kelly W.J."/>
            <person name="Leahy S.C."/>
            <person name="Rakonjac J."/>
            <person name="Attwood G.T."/>
        </authorList>
    </citation>
    <scope>NUCLEOTIDE SEQUENCE [LARGE SCALE GENOMIC DNA]</scope>
    <source>
        <strain evidence="12">MA3014</strain>
    </source>
</reference>
<keyword evidence="9 10" id="KW-0472">Membrane</keyword>
<keyword evidence="5 10" id="KW-0145">Chemotaxis</keyword>
<name>A0A5P6VS74_PSEXY</name>
<dbReference type="GO" id="GO:0071973">
    <property type="term" value="P:bacterial-type flagellum-dependent cell motility"/>
    <property type="evidence" value="ECO:0007669"/>
    <property type="project" value="InterPro"/>
</dbReference>
<evidence type="ECO:0000256" key="2">
    <source>
        <dbReference type="ARBA" id="ARBA00004162"/>
    </source>
</evidence>
<gene>
    <name evidence="11" type="ORF">FXF36_11710</name>
</gene>
<dbReference type="Proteomes" id="UP000327030">
    <property type="component" value="Chromosome 1"/>
</dbReference>
<evidence type="ECO:0000256" key="5">
    <source>
        <dbReference type="ARBA" id="ARBA00022500"/>
    </source>
</evidence>
<keyword evidence="6" id="KW-0812">Transmembrane</keyword>
<proteinExistence type="inferred from homology"/>
<organism evidence="11 12">
    <name type="scientific">Pseudobutyrivibrio xylanivorans</name>
    <dbReference type="NCBI Taxonomy" id="185007"/>
    <lineage>
        <taxon>Bacteria</taxon>
        <taxon>Bacillati</taxon>
        <taxon>Bacillota</taxon>
        <taxon>Clostridia</taxon>
        <taxon>Lachnospirales</taxon>
        <taxon>Lachnospiraceae</taxon>
        <taxon>Pseudobutyrivibrio</taxon>
    </lineage>
</organism>
<keyword evidence="11" id="KW-0966">Cell projection</keyword>
<comment type="similarity">
    <text evidence="3 10">Belongs to the FliL family.</text>
</comment>
<dbReference type="Pfam" id="PF03748">
    <property type="entry name" value="FliL"/>
    <property type="match status" value="1"/>
</dbReference>
<dbReference type="OrthoDB" id="2056812at2"/>
<dbReference type="RefSeq" id="WP_151624308.1">
    <property type="nucleotide sequence ID" value="NZ_CP043028.1"/>
</dbReference>
<evidence type="ECO:0000256" key="8">
    <source>
        <dbReference type="ARBA" id="ARBA00022989"/>
    </source>
</evidence>
<evidence type="ECO:0000256" key="3">
    <source>
        <dbReference type="ARBA" id="ARBA00008281"/>
    </source>
</evidence>
<keyword evidence="4 10" id="KW-1003">Cell membrane</keyword>
<dbReference type="EMBL" id="CP043028">
    <property type="protein sequence ID" value="QFJ55487.1"/>
    <property type="molecule type" value="Genomic_DNA"/>
</dbReference>
<evidence type="ECO:0000313" key="11">
    <source>
        <dbReference type="EMBL" id="QFJ55487.1"/>
    </source>
</evidence>
<evidence type="ECO:0000313" key="12">
    <source>
        <dbReference type="Proteomes" id="UP000327030"/>
    </source>
</evidence>
<dbReference type="KEGG" id="pxv:FXF36_11710"/>
<comment type="subcellular location">
    <subcellularLocation>
        <location evidence="2">Cell membrane</location>
        <topology evidence="2">Single-pass membrane protein</topology>
    </subcellularLocation>
</comment>
<protein>
    <recommendedName>
        <fullName evidence="10">Flagellar protein FliL</fullName>
    </recommendedName>
</protein>
<evidence type="ECO:0000256" key="10">
    <source>
        <dbReference type="RuleBase" id="RU364125"/>
    </source>
</evidence>
<comment type="function">
    <text evidence="1 10">Controls the rotational direction of flagella during chemotaxis.</text>
</comment>
<keyword evidence="8" id="KW-1133">Transmembrane helix</keyword>
<dbReference type="GO" id="GO:0006935">
    <property type="term" value="P:chemotaxis"/>
    <property type="evidence" value="ECO:0007669"/>
    <property type="project" value="UniProtKB-KW"/>
</dbReference>
<evidence type="ECO:0000256" key="7">
    <source>
        <dbReference type="ARBA" id="ARBA00022779"/>
    </source>
</evidence>
<evidence type="ECO:0000256" key="1">
    <source>
        <dbReference type="ARBA" id="ARBA00002254"/>
    </source>
</evidence>
<dbReference type="AlphaFoldDB" id="A0A5P6VS74"/>
<evidence type="ECO:0000256" key="9">
    <source>
        <dbReference type="ARBA" id="ARBA00023136"/>
    </source>
</evidence>
<keyword evidence="7 10" id="KW-0283">Flagellar rotation</keyword>
<evidence type="ECO:0000256" key="4">
    <source>
        <dbReference type="ARBA" id="ARBA00022475"/>
    </source>
</evidence>
<dbReference type="InterPro" id="IPR005503">
    <property type="entry name" value="FliL"/>
</dbReference>
<keyword evidence="11" id="KW-0969">Cilium</keyword>
<dbReference type="GO" id="GO:0009425">
    <property type="term" value="C:bacterial-type flagellum basal body"/>
    <property type="evidence" value="ECO:0007669"/>
    <property type="project" value="InterPro"/>
</dbReference>
<keyword evidence="11" id="KW-0282">Flagellum</keyword>